<name>A0A3P9NZR8_POERE</name>
<reference evidence="2" key="1">
    <citation type="submission" date="2013-11" db="EMBL/GenBank/DDBJ databases">
        <title>The genomic landscape of the Guanapo guppy.</title>
        <authorList>
            <person name="Kuenstner A."/>
            <person name="Dreyer C."/>
        </authorList>
    </citation>
    <scope>NUCLEOTIDE SEQUENCE</scope>
    <source>
        <strain evidence="2">Guanapo</strain>
    </source>
</reference>
<keyword evidence="2" id="KW-1185">Reference proteome</keyword>
<evidence type="ECO:0000313" key="1">
    <source>
        <dbReference type="Ensembl" id="ENSPREP00000015072.1"/>
    </source>
</evidence>
<reference evidence="1" key="2">
    <citation type="submission" date="2025-08" db="UniProtKB">
        <authorList>
            <consortium name="Ensembl"/>
        </authorList>
    </citation>
    <scope>IDENTIFICATION</scope>
    <source>
        <strain evidence="1">Guanapo</strain>
    </source>
</reference>
<accession>A0A3P9NZR8</accession>
<organism evidence="1 2">
    <name type="scientific">Poecilia reticulata</name>
    <name type="common">Guppy</name>
    <name type="synonym">Acanthophacelus reticulatus</name>
    <dbReference type="NCBI Taxonomy" id="8081"/>
    <lineage>
        <taxon>Eukaryota</taxon>
        <taxon>Metazoa</taxon>
        <taxon>Chordata</taxon>
        <taxon>Craniata</taxon>
        <taxon>Vertebrata</taxon>
        <taxon>Euteleostomi</taxon>
        <taxon>Actinopterygii</taxon>
        <taxon>Neopterygii</taxon>
        <taxon>Teleostei</taxon>
        <taxon>Neoteleostei</taxon>
        <taxon>Acanthomorphata</taxon>
        <taxon>Ovalentaria</taxon>
        <taxon>Atherinomorphae</taxon>
        <taxon>Cyprinodontiformes</taxon>
        <taxon>Poeciliidae</taxon>
        <taxon>Poeciliinae</taxon>
        <taxon>Poecilia</taxon>
    </lineage>
</organism>
<reference evidence="1" key="3">
    <citation type="submission" date="2025-09" db="UniProtKB">
        <authorList>
            <consortium name="Ensembl"/>
        </authorList>
    </citation>
    <scope>IDENTIFICATION</scope>
    <source>
        <strain evidence="1">Guanapo</strain>
    </source>
</reference>
<evidence type="ECO:0000313" key="2">
    <source>
        <dbReference type="Proteomes" id="UP000242638"/>
    </source>
</evidence>
<dbReference type="AlphaFoldDB" id="A0A3P9NZR8"/>
<sequence>MVRGSQRETEGTELSVYRKSALSVPKELVFFHPYTNSVIYCMSVEVNYRFLFPFTLAKIHYLKQETRYTHEIHIQVTKALKRFLCMYPQMNESSSYPGRAATPLQLLIHKEIG</sequence>
<protein>
    <submittedName>
        <fullName evidence="1">Uncharacterized protein</fullName>
    </submittedName>
</protein>
<dbReference type="Bgee" id="ENSPREG00000010173">
    <property type="expression patterns" value="Expressed in head"/>
</dbReference>
<proteinExistence type="predicted"/>
<dbReference type="Proteomes" id="UP000242638">
    <property type="component" value="Unassembled WGS sequence"/>
</dbReference>
<dbReference type="Ensembl" id="ENSPRET00000015228.1">
    <property type="protein sequence ID" value="ENSPREP00000015072.1"/>
    <property type="gene ID" value="ENSPREG00000010173.1"/>
</dbReference>